<name>B6D5U9_9ABAC</name>
<organism evidence="2 3">
    <name type="scientific">Agrotis ipsilon multiple nucleopolyhedrovirus</name>
    <dbReference type="NCBI Taxonomy" id="208013"/>
    <lineage>
        <taxon>Viruses</taxon>
        <taxon>Viruses incertae sedis</taxon>
        <taxon>Naldaviricetes</taxon>
        <taxon>Lefavirales</taxon>
        <taxon>Baculoviridae</taxon>
        <taxon>Alphabaculovirus</taxon>
        <taxon>Alphabaculovirus agipsilonis</taxon>
    </lineage>
</organism>
<protein>
    <submittedName>
        <fullName evidence="2">Uncharacterized protein</fullName>
    </submittedName>
</protein>
<dbReference type="EMBL" id="EU839994">
    <property type="protein sequence ID" value="ACI28737.1"/>
    <property type="molecule type" value="Genomic_DNA"/>
</dbReference>
<dbReference type="Proteomes" id="UP000204251">
    <property type="component" value="Segment"/>
</dbReference>
<reference evidence="2 3" key="1">
    <citation type="submission" date="2008-06" db="EMBL/GenBank/DDBJ databases">
        <title>Complete nucleotide sequence analysis of the Agrotis ipsilon multiple nucleopolyhedrovirus.</title>
        <authorList>
            <person name="Harrison R.L."/>
        </authorList>
    </citation>
    <scope>NUCLEOTIDE SEQUENCE [LARGE SCALE GENOMIC DNA]</scope>
    <source>
        <strain evidence="2 3">Illinois</strain>
    </source>
</reference>
<keyword evidence="1" id="KW-1133">Transmembrane helix</keyword>
<feature type="transmembrane region" description="Helical" evidence="1">
    <location>
        <begin position="834"/>
        <end position="859"/>
    </location>
</feature>
<keyword evidence="1" id="KW-0812">Transmembrane</keyword>
<dbReference type="RefSeq" id="YP_002268065.1">
    <property type="nucleotide sequence ID" value="NC_011345.1"/>
</dbReference>
<keyword evidence="1" id="KW-0472">Membrane</keyword>
<sequence>MRSDTSAVFVFALVVVVCSTAWASGNLTRYDQIQLALLKQKCVGSKFKGGGDDCDAATIVKVFGEQHFNFLDVLELRRFAAWIELMTSVQYYAPQATTLTQVAAHLGAFARIDGGVTRPMQVAADALYYGVANFYANHYSVAQFRETWIQFQNFFNSYIIWAPARFRSLLSMYSRLRESRLRYSRQLITELDEACARLITLTLEYPLSVLMPQQHVRQEAYIYYVSKLPKGERKRFDGLHEAFETQQFPQTTVLHSGPVNITVHHDIHNLDTLNRMQEECDYVYGNFLALWRRLNVSFVHTVSNVDVYVYNNRSEYRRTGLLITNSVDNGGSATYHPGSRRRRIHSSVYFEENIGGNDDIPRAFGHEMFHCLLYSTNRRVLNDIPNAHWFSEGAANRFGYRKCFWRDYFNLRTYENRTIREIVRANYGSDILYPMGSALVSFLYEKRPEMLREAVLKYNYTIVADDRLEREFSVFKRNKLAECDYVRQQQQQQPQTVNAVQTQYSKIISTSATFRECRNNYMTVRFNDCEFVLTPSRLYLENGIRFGVVNAQKTIRYNRNEVTQFDFDFLQKGLIKLGVRHLLNDSADPMNIADKYFSVDDKYSYEANVSCGGGDAIVSMLMALPMRASTLLSNAESVSDAKSIVRRLEEIASSCQVYTPPPVNVTGRLRTYVEHLSRLTDEHIALVNLIKPLDVRGNTIVHLAAVLNRPLFLRLWRRHSNLTDELQNYNNRTPRWMFDNTLNYIQRFKHPPGRYCMSIVKGNFSLETLIKLDDETTPINNETTNILSPKNNSETPNETNANNTLRVYVEKQQKSSTTILDVVTSNKSVNVLKYSLLSVTIVIVVIVVAVIPVNTIITLKIVKHHIHKASINNSNQTTEKFNKHKFYNNECTIPLFN</sequence>
<evidence type="ECO:0000256" key="1">
    <source>
        <dbReference type="SAM" id="Phobius"/>
    </source>
</evidence>
<evidence type="ECO:0000313" key="3">
    <source>
        <dbReference type="Proteomes" id="UP000204251"/>
    </source>
</evidence>
<accession>B6D5U9</accession>
<keyword evidence="3" id="KW-1185">Reference proteome</keyword>
<dbReference type="OrthoDB" id="6830at10239"/>
<dbReference type="KEGG" id="vg:6965804"/>
<proteinExistence type="predicted"/>
<evidence type="ECO:0000313" key="2">
    <source>
        <dbReference type="EMBL" id="ACI28737.1"/>
    </source>
</evidence>
<dbReference type="GeneID" id="6965804"/>